<dbReference type="RefSeq" id="WP_275119614.1">
    <property type="nucleotide sequence ID" value="NZ_JAOTPO010000012.1"/>
</dbReference>
<dbReference type="PANTHER" id="PTHR40068:SF1">
    <property type="entry name" value="TRANSCRIPTION REPRESSOR NIAR-RELATED"/>
    <property type="match status" value="1"/>
</dbReference>
<reference evidence="3" key="1">
    <citation type="submission" date="2024-05" db="EMBL/GenBank/DDBJ databases">
        <title>Alkalihalobacillus sp. strain MEB203 novel alkaliphilic bacterium from Lonar Lake, India.</title>
        <authorList>
            <person name="Joshi A."/>
            <person name="Thite S."/>
            <person name="Mengade P."/>
        </authorList>
    </citation>
    <scope>NUCLEOTIDE SEQUENCE</scope>
    <source>
        <strain evidence="3">MEB 203</strain>
    </source>
</reference>
<dbReference type="InterPro" id="IPR026043">
    <property type="entry name" value="NadR"/>
</dbReference>
<organism evidence="3 4">
    <name type="scientific">Alkalihalobacterium chitinilyticum</name>
    <dbReference type="NCBI Taxonomy" id="2980103"/>
    <lineage>
        <taxon>Bacteria</taxon>
        <taxon>Bacillati</taxon>
        <taxon>Bacillota</taxon>
        <taxon>Bacilli</taxon>
        <taxon>Bacillales</taxon>
        <taxon>Bacillaceae</taxon>
        <taxon>Alkalihalobacterium</taxon>
    </lineage>
</organism>
<dbReference type="InterPro" id="IPR036388">
    <property type="entry name" value="WH-like_DNA-bd_sf"/>
</dbReference>
<dbReference type="SUPFAM" id="SSF46785">
    <property type="entry name" value="Winged helix' DNA-binding domain"/>
    <property type="match status" value="1"/>
</dbReference>
<comment type="caution">
    <text evidence="3">The sequence shown here is derived from an EMBL/GenBank/DDBJ whole genome shotgun (WGS) entry which is preliminary data.</text>
</comment>
<evidence type="ECO:0000259" key="2">
    <source>
        <dbReference type="Pfam" id="PF08279"/>
    </source>
</evidence>
<keyword evidence="4" id="KW-1185">Reference proteome</keyword>
<gene>
    <name evidence="3" type="ORF">N7Z68_16725</name>
</gene>
<dbReference type="InterPro" id="IPR036390">
    <property type="entry name" value="WH_DNA-bd_sf"/>
</dbReference>
<dbReference type="InterPro" id="IPR035922">
    <property type="entry name" value="3H_dom_sf"/>
</dbReference>
<dbReference type="PIRSF" id="PIRSF037847">
    <property type="entry name" value="NiaR"/>
    <property type="match status" value="1"/>
</dbReference>
<sequence length="177" mass="20045">MTTKKILGEERRNLILGWLKTASTPLTGNELAEKTGVSRQVIVQDISILKARNYPLIATAQGYMYIKPTSEEQTVKQVIACQHSPEETEEELLLLVDNRVTIRDVMIEHPIYGDLTGSLMLNNRNDVKIFIEKMRNTKAALLSELTEGVHLHTIEADRMEHIEAAIEALKHRGFLLN</sequence>
<dbReference type="Pfam" id="PF08279">
    <property type="entry name" value="HTH_11"/>
    <property type="match status" value="1"/>
</dbReference>
<dbReference type="Proteomes" id="UP001148125">
    <property type="component" value="Unassembled WGS sequence"/>
</dbReference>
<name>A0ABT5VHS9_9BACI</name>
<dbReference type="PANTHER" id="PTHR40068">
    <property type="entry name" value="TRANSCRIPTION REPRESSOR NIAR-RELATED"/>
    <property type="match status" value="1"/>
</dbReference>
<evidence type="ECO:0000313" key="3">
    <source>
        <dbReference type="EMBL" id="MDE5415008.1"/>
    </source>
</evidence>
<feature type="domain" description="3H" evidence="1">
    <location>
        <begin position="79"/>
        <end position="175"/>
    </location>
</feature>
<evidence type="ECO:0000313" key="4">
    <source>
        <dbReference type="Proteomes" id="UP001148125"/>
    </source>
</evidence>
<dbReference type="EMBL" id="JAOTPO010000012">
    <property type="protein sequence ID" value="MDE5415008.1"/>
    <property type="molecule type" value="Genomic_DNA"/>
</dbReference>
<dbReference type="InterPro" id="IPR004173">
    <property type="entry name" value="3H_domain"/>
</dbReference>
<protein>
    <submittedName>
        <fullName evidence="3">Transcription repressor NadR</fullName>
    </submittedName>
</protein>
<dbReference type="InterPro" id="IPR013196">
    <property type="entry name" value="HTH_11"/>
</dbReference>
<feature type="domain" description="Helix-turn-helix type 11" evidence="2">
    <location>
        <begin position="11"/>
        <end position="63"/>
    </location>
</feature>
<evidence type="ECO:0000259" key="1">
    <source>
        <dbReference type="Pfam" id="PF02829"/>
    </source>
</evidence>
<dbReference type="SUPFAM" id="SSF75500">
    <property type="entry name" value="Putative transcriptional regulator TM1602, C-terminal domain"/>
    <property type="match status" value="1"/>
</dbReference>
<dbReference type="Gene3D" id="1.10.10.10">
    <property type="entry name" value="Winged helix-like DNA-binding domain superfamily/Winged helix DNA-binding domain"/>
    <property type="match status" value="1"/>
</dbReference>
<proteinExistence type="predicted"/>
<accession>A0ABT5VHS9</accession>
<dbReference type="Pfam" id="PF02829">
    <property type="entry name" value="3H"/>
    <property type="match status" value="1"/>
</dbReference>
<dbReference type="Gene3D" id="3.30.1340.20">
    <property type="entry name" value="3H domain"/>
    <property type="match status" value="1"/>
</dbReference>